<accession>A0A0K2T6R8</accession>
<reference evidence="1" key="1">
    <citation type="submission" date="2014-05" db="EMBL/GenBank/DDBJ databases">
        <authorList>
            <person name="Chronopoulou M."/>
        </authorList>
    </citation>
    <scope>NUCLEOTIDE SEQUENCE</scope>
    <source>
        <tissue evidence="1">Whole organism</tissue>
    </source>
</reference>
<dbReference type="EMBL" id="HACA01003916">
    <property type="protein sequence ID" value="CDW21277.1"/>
    <property type="molecule type" value="Transcribed_RNA"/>
</dbReference>
<dbReference type="AlphaFoldDB" id="A0A0K2T6R8"/>
<evidence type="ECO:0000313" key="1">
    <source>
        <dbReference type="EMBL" id="CDW21277.1"/>
    </source>
</evidence>
<sequence>MCFNLRYQKVCYHGAITFAVDGNVLAGSDTCELYVAYQTTGHPSKLLTLQTFRLFCQLWILKVDYVDHKCGVICEKLFSQNADFHSTIEQFLHIVVVHIFP</sequence>
<protein>
    <submittedName>
        <fullName evidence="1">Uncharacterized protein</fullName>
    </submittedName>
</protein>
<name>A0A0K2T6R8_LEPSM</name>
<organism evidence="1">
    <name type="scientific">Lepeophtheirus salmonis</name>
    <name type="common">Salmon louse</name>
    <name type="synonym">Caligus salmonis</name>
    <dbReference type="NCBI Taxonomy" id="72036"/>
    <lineage>
        <taxon>Eukaryota</taxon>
        <taxon>Metazoa</taxon>
        <taxon>Ecdysozoa</taxon>
        <taxon>Arthropoda</taxon>
        <taxon>Crustacea</taxon>
        <taxon>Multicrustacea</taxon>
        <taxon>Hexanauplia</taxon>
        <taxon>Copepoda</taxon>
        <taxon>Siphonostomatoida</taxon>
        <taxon>Caligidae</taxon>
        <taxon>Lepeophtheirus</taxon>
    </lineage>
</organism>
<proteinExistence type="predicted"/>